<protein>
    <recommendedName>
        <fullName evidence="5">MARVEL-like domain protein</fullName>
    </recommendedName>
</protein>
<dbReference type="Proteomes" id="UP000078544">
    <property type="component" value="Unassembled WGS sequence"/>
</dbReference>
<accession>A0A168C4C4</accession>
<dbReference type="OrthoDB" id="5352400at2759"/>
<keyword evidence="2" id="KW-1133">Transmembrane helix</keyword>
<feature type="transmembrane region" description="Helical" evidence="2">
    <location>
        <begin position="6"/>
        <end position="27"/>
    </location>
</feature>
<sequence>MAVRNVIQAALLLAEFCFSLAAVVFLSRSLPGQAGTKDGTTPSSDCNMKAGTGSCPSSNPESLEMAIKLSLRVAETNFALAILSLVIAIVRTASLLYSHVPRYTNILYDVLLSGLWCFSVTQQFVSTELAGCHPGMDGLIGNLHICHVDNICVFTATVGMLLYGVRILVDYGIINEKAVVDRNGSWNSQGYSDEDQDAELAKAHMGSFSPVLAFFPAGTHKA</sequence>
<dbReference type="AlphaFoldDB" id="A0A168C4C4"/>
<organism evidence="3 4">
    <name type="scientific">Moelleriella libera RCEF 2490</name>
    <dbReference type="NCBI Taxonomy" id="1081109"/>
    <lineage>
        <taxon>Eukaryota</taxon>
        <taxon>Fungi</taxon>
        <taxon>Dikarya</taxon>
        <taxon>Ascomycota</taxon>
        <taxon>Pezizomycotina</taxon>
        <taxon>Sordariomycetes</taxon>
        <taxon>Hypocreomycetidae</taxon>
        <taxon>Hypocreales</taxon>
        <taxon>Clavicipitaceae</taxon>
        <taxon>Moelleriella</taxon>
    </lineage>
</organism>
<evidence type="ECO:0000313" key="3">
    <source>
        <dbReference type="EMBL" id="KZZ96128.1"/>
    </source>
</evidence>
<gene>
    <name evidence="3" type="ORF">AAL_04424</name>
</gene>
<evidence type="ECO:0000313" key="4">
    <source>
        <dbReference type="Proteomes" id="UP000078544"/>
    </source>
</evidence>
<keyword evidence="2" id="KW-0812">Transmembrane</keyword>
<evidence type="ECO:0000256" key="2">
    <source>
        <dbReference type="SAM" id="Phobius"/>
    </source>
</evidence>
<evidence type="ECO:0000256" key="1">
    <source>
        <dbReference type="SAM" id="MobiDB-lite"/>
    </source>
</evidence>
<feature type="transmembrane region" description="Helical" evidence="2">
    <location>
        <begin position="78"/>
        <end position="97"/>
    </location>
</feature>
<feature type="region of interest" description="Disordered" evidence="1">
    <location>
        <begin position="34"/>
        <end position="57"/>
    </location>
</feature>
<comment type="caution">
    <text evidence="3">The sequence shown here is derived from an EMBL/GenBank/DDBJ whole genome shotgun (WGS) entry which is preliminary data.</text>
</comment>
<keyword evidence="2" id="KW-0472">Membrane</keyword>
<name>A0A168C4C4_9HYPO</name>
<dbReference type="EMBL" id="AZGY01000008">
    <property type="protein sequence ID" value="KZZ96128.1"/>
    <property type="molecule type" value="Genomic_DNA"/>
</dbReference>
<evidence type="ECO:0008006" key="5">
    <source>
        <dbReference type="Google" id="ProtNLM"/>
    </source>
</evidence>
<proteinExistence type="predicted"/>
<keyword evidence="4" id="KW-1185">Reference proteome</keyword>
<reference evidence="3 4" key="1">
    <citation type="journal article" date="2016" name="Genome Biol. Evol.">
        <title>Divergent and convergent evolution of fungal pathogenicity.</title>
        <authorList>
            <person name="Shang Y."/>
            <person name="Xiao G."/>
            <person name="Zheng P."/>
            <person name="Cen K."/>
            <person name="Zhan S."/>
            <person name="Wang C."/>
        </authorList>
    </citation>
    <scope>NUCLEOTIDE SEQUENCE [LARGE SCALE GENOMIC DNA]</scope>
    <source>
        <strain evidence="3 4">RCEF 2490</strain>
    </source>
</reference>